<gene>
    <name evidence="4" type="ORF">REIFOR_02341</name>
</gene>
<comment type="similarity">
    <text evidence="1">Belongs to the heat shock protein 70 family.</text>
</comment>
<dbReference type="InterPro" id="IPR013126">
    <property type="entry name" value="Hsp_70_fam"/>
</dbReference>
<evidence type="ECO:0000313" key="4">
    <source>
        <dbReference type="EMBL" id="ATX77472.1"/>
    </source>
</evidence>
<dbReference type="PANTHER" id="PTHR19375">
    <property type="entry name" value="HEAT SHOCK PROTEIN 70KDA"/>
    <property type="match status" value="1"/>
</dbReference>
<dbReference type="Proteomes" id="UP000229757">
    <property type="component" value="Chromosome"/>
</dbReference>
<dbReference type="AlphaFoldDB" id="A0A2K8KS84"/>
<dbReference type="InterPro" id="IPR018181">
    <property type="entry name" value="Heat_shock_70_CS"/>
</dbReference>
<dbReference type="SUPFAM" id="SSF53067">
    <property type="entry name" value="Actin-like ATPase domain"/>
    <property type="match status" value="2"/>
</dbReference>
<sequence>MSLCGLDFGTSNSTVGVVIDQRATMVPLEKHPRTGALETTLPSALFFDFEGDNISFGRHAIEDYTRGDFGRLMRSMKSILGSRQMDDGTQIKNKLYTFNDIIGFFMQSLKQRAEQFSNQALESVVLGRPVHFNDHHPDLDAAAEARLSEIARAVGFKNISFQFEPIAAAYDYEQTVDREEIALIIDIGGGTSDFTLIKLSKANREKTDRQADLLANHGIHIGGTDFDRHLSLATVMPHFGLGVPYKDKPNLAMPIHYYVDLGTWHRIHSLYDPKVLRDLADLRLNMAQPDAIARLIQLLKQKDGHRLAGQVEQAKIDLADRQETQIDLSFLNRDSGSGDVLAHPVNRARLDAAIQSDVDRVFAAVAETLAQAGIGKGAINTIFTTGGSTALPSVRALIQSQFPDANWVSGDLFNSVGKGLVLEAQRRY</sequence>
<keyword evidence="2" id="KW-0547">Nucleotide-binding</keyword>
<evidence type="ECO:0000256" key="3">
    <source>
        <dbReference type="ARBA" id="ARBA00022840"/>
    </source>
</evidence>
<dbReference type="EMBL" id="CP011797">
    <property type="protein sequence ID" value="ATX77472.1"/>
    <property type="molecule type" value="Genomic_DNA"/>
</dbReference>
<dbReference type="Gene3D" id="3.30.420.40">
    <property type="match status" value="3"/>
</dbReference>
<name>A0A2K8KS84_9GAMM</name>
<dbReference type="GO" id="GO:0140662">
    <property type="term" value="F:ATP-dependent protein folding chaperone"/>
    <property type="evidence" value="ECO:0007669"/>
    <property type="project" value="InterPro"/>
</dbReference>
<evidence type="ECO:0000256" key="1">
    <source>
        <dbReference type="ARBA" id="ARBA00007381"/>
    </source>
</evidence>
<dbReference type="OrthoDB" id="9807934at2"/>
<dbReference type="RefSeq" id="WP_100257728.1">
    <property type="nucleotide sequence ID" value="NZ_CP011797.1"/>
</dbReference>
<keyword evidence="3" id="KW-0067">ATP-binding</keyword>
<dbReference type="InterPro" id="IPR043129">
    <property type="entry name" value="ATPase_NBD"/>
</dbReference>
<dbReference type="Pfam" id="PF00012">
    <property type="entry name" value="HSP70"/>
    <property type="match status" value="2"/>
</dbReference>
<protein>
    <submittedName>
        <fullName evidence="4">Putative heat-shock protein Hsp 70</fullName>
    </submittedName>
</protein>
<proteinExistence type="inferred from homology"/>
<evidence type="ECO:0000313" key="5">
    <source>
        <dbReference type="Proteomes" id="UP000229757"/>
    </source>
</evidence>
<organism evidence="4 5">
    <name type="scientific">Reinekea forsetii</name>
    <dbReference type="NCBI Taxonomy" id="1336806"/>
    <lineage>
        <taxon>Bacteria</taxon>
        <taxon>Pseudomonadati</taxon>
        <taxon>Pseudomonadota</taxon>
        <taxon>Gammaproteobacteria</taxon>
        <taxon>Oceanospirillales</taxon>
        <taxon>Saccharospirillaceae</taxon>
        <taxon>Reinekea</taxon>
    </lineage>
</organism>
<dbReference type="InterPro" id="IPR042054">
    <property type="entry name" value="YegD-like"/>
</dbReference>
<dbReference type="KEGG" id="rfo:REIFOR_02341"/>
<keyword evidence="5" id="KW-1185">Reference proteome</keyword>
<evidence type="ECO:0000256" key="2">
    <source>
        <dbReference type="ARBA" id="ARBA00022741"/>
    </source>
</evidence>
<dbReference type="Gene3D" id="3.90.640.10">
    <property type="entry name" value="Actin, Chain A, domain 4"/>
    <property type="match status" value="1"/>
</dbReference>
<accession>A0A2K8KS84</accession>
<dbReference type="PROSITE" id="PS00329">
    <property type="entry name" value="HSP70_2"/>
    <property type="match status" value="1"/>
</dbReference>
<dbReference type="CDD" id="cd10231">
    <property type="entry name" value="ASKHA_NBD_HSP70_YegD-like"/>
    <property type="match status" value="1"/>
</dbReference>
<dbReference type="GO" id="GO:0005524">
    <property type="term" value="F:ATP binding"/>
    <property type="evidence" value="ECO:0007669"/>
    <property type="project" value="UniProtKB-KW"/>
</dbReference>
<reference evidence="4 5" key="1">
    <citation type="journal article" date="2017" name="Environ. Microbiol.">
        <title>Genomic and physiological analyses of 'Reinekea forsetii' reveal a versatile opportunistic lifestyle during spring algae blooms.</title>
        <authorList>
            <person name="Avci B."/>
            <person name="Hahnke R.L."/>
            <person name="Chafee M."/>
            <person name="Fischer T."/>
            <person name="Gruber-Vodicka H."/>
            <person name="Tegetmeyer H.E."/>
            <person name="Harder J."/>
            <person name="Fuchs B.M."/>
            <person name="Amann R.I."/>
            <person name="Teeling H."/>
        </authorList>
    </citation>
    <scope>NUCLEOTIDE SEQUENCE [LARGE SCALE GENOMIC DNA]</scope>
    <source>
        <strain evidence="4 5">Hel1_31_D35</strain>
    </source>
</reference>